<evidence type="ECO:0000313" key="1">
    <source>
        <dbReference type="EMBL" id="CAD8093440.1"/>
    </source>
</evidence>
<proteinExistence type="predicted"/>
<name>A0A8S1NN01_9CILI</name>
<organism evidence="1 2">
    <name type="scientific">Paramecium sonneborni</name>
    <dbReference type="NCBI Taxonomy" id="65129"/>
    <lineage>
        <taxon>Eukaryota</taxon>
        <taxon>Sar</taxon>
        <taxon>Alveolata</taxon>
        <taxon>Ciliophora</taxon>
        <taxon>Intramacronucleata</taxon>
        <taxon>Oligohymenophorea</taxon>
        <taxon>Peniculida</taxon>
        <taxon>Parameciidae</taxon>
        <taxon>Paramecium</taxon>
    </lineage>
</organism>
<keyword evidence="2" id="KW-1185">Reference proteome</keyword>
<comment type="caution">
    <text evidence="1">The sequence shown here is derived from an EMBL/GenBank/DDBJ whole genome shotgun (WGS) entry which is preliminary data.</text>
</comment>
<gene>
    <name evidence="1" type="ORF">PSON_ATCC_30995.1.T0600283</name>
</gene>
<sequence>MKFSYKKNYKQFKLFTTSDKSKYFFSTLNFYLLKQIHKLFHLDQKIFKLFLYRNLEGNSFQLQEYIQILIEQLIIVLIMNNYQFYISYKWMITKLLGLQIIKLMKFLNIQQQLIQKKKKILYSYLRQTRRNYKIDQF</sequence>
<accession>A0A8S1NN01</accession>
<dbReference type="AlphaFoldDB" id="A0A8S1NN01"/>
<evidence type="ECO:0000313" key="2">
    <source>
        <dbReference type="Proteomes" id="UP000692954"/>
    </source>
</evidence>
<dbReference type="Proteomes" id="UP000692954">
    <property type="component" value="Unassembled WGS sequence"/>
</dbReference>
<reference evidence="1" key="1">
    <citation type="submission" date="2021-01" db="EMBL/GenBank/DDBJ databases">
        <authorList>
            <consortium name="Genoscope - CEA"/>
            <person name="William W."/>
        </authorList>
    </citation>
    <scope>NUCLEOTIDE SEQUENCE</scope>
</reference>
<dbReference type="EMBL" id="CAJJDN010000060">
    <property type="protein sequence ID" value="CAD8093440.1"/>
    <property type="molecule type" value="Genomic_DNA"/>
</dbReference>
<protein>
    <submittedName>
        <fullName evidence="1">Uncharacterized protein</fullName>
    </submittedName>
</protein>